<protein>
    <submittedName>
        <fullName evidence="1">Uncharacterized protein</fullName>
    </submittedName>
</protein>
<proteinExistence type="predicted"/>
<evidence type="ECO:0000313" key="2">
    <source>
        <dbReference type="Proteomes" id="UP001559025"/>
    </source>
</evidence>
<sequence length="224" mass="25658">MSLTDAVSYPFRLTEDDVRAKPYLFLGQAIQWIICRGRDTDTAILADGWQDAEQQLFDFLDAGSTTVSGYRPGKREYENLPHGIWARMNKGHQNDPRFSPIDDAEQREDCGSVEVGMDRWNGVRIPVSVILETWPPAPPGEALSKTPKTIAHPREDVVRWFIQRVEAWKADPEKNRRIGREKLWEKAKAPDGPFPRLSSVEFRAIWDEHAPPAWKERGRIPKNG</sequence>
<reference evidence="1 2" key="1">
    <citation type="submission" date="2024-01" db="EMBL/GenBank/DDBJ databases">
        <title>New evidence supports the origin of RcGTA from prophage.</title>
        <authorList>
            <person name="Xu Y."/>
            <person name="Liu B."/>
            <person name="Chen F."/>
        </authorList>
    </citation>
    <scope>NUCLEOTIDE SEQUENCE [LARGE SCALE GENOMIC DNA]</scope>
    <source>
        <strain evidence="1 2">CBW1107-2</strain>
    </source>
</reference>
<dbReference type="Proteomes" id="UP001559025">
    <property type="component" value="Unassembled WGS sequence"/>
</dbReference>
<keyword evidence="2" id="KW-1185">Reference proteome</keyword>
<gene>
    <name evidence="1" type="ORF">V1479_14250</name>
</gene>
<name>A0ABV3WUW5_9HYPH</name>
<accession>A0ABV3WUW5</accession>
<comment type="caution">
    <text evidence="1">The sequence shown here is derived from an EMBL/GenBank/DDBJ whole genome shotgun (WGS) entry which is preliminary data.</text>
</comment>
<organism evidence="1 2">
    <name type="scientific">Neoaquamicrobium sediminum</name>
    <dbReference type="NCBI Taxonomy" id="1849104"/>
    <lineage>
        <taxon>Bacteria</taxon>
        <taxon>Pseudomonadati</taxon>
        <taxon>Pseudomonadota</taxon>
        <taxon>Alphaproteobacteria</taxon>
        <taxon>Hyphomicrobiales</taxon>
        <taxon>Phyllobacteriaceae</taxon>
        <taxon>Neoaquamicrobium</taxon>
    </lineage>
</organism>
<dbReference type="EMBL" id="JAZHFV010000004">
    <property type="protein sequence ID" value="MEX4008472.1"/>
    <property type="molecule type" value="Genomic_DNA"/>
</dbReference>
<dbReference type="RefSeq" id="WP_368803472.1">
    <property type="nucleotide sequence ID" value="NZ_JAZHFV010000004.1"/>
</dbReference>
<evidence type="ECO:0000313" key="1">
    <source>
        <dbReference type="EMBL" id="MEX4008472.1"/>
    </source>
</evidence>